<dbReference type="AlphaFoldDB" id="A0A399SXS4"/>
<comment type="caution">
    <text evidence="1">The sequence shown here is derived from an EMBL/GenBank/DDBJ whole genome shotgun (WGS) entry which is preliminary data.</text>
</comment>
<keyword evidence="2" id="KW-1185">Reference proteome</keyword>
<accession>A0A399SXS4</accession>
<gene>
    <name evidence="1" type="ORF">D1614_15205</name>
</gene>
<evidence type="ECO:0000313" key="2">
    <source>
        <dbReference type="Proteomes" id="UP000265926"/>
    </source>
</evidence>
<reference evidence="1 2" key="1">
    <citation type="submission" date="2018-08" db="EMBL/GenBank/DDBJ databases">
        <title>Pallidiluteibacterium maritimus gen. nov., sp. nov., isolated from coastal sediment.</title>
        <authorList>
            <person name="Zhou L.Y."/>
        </authorList>
    </citation>
    <scope>NUCLEOTIDE SEQUENCE [LARGE SCALE GENOMIC DNA]</scope>
    <source>
        <strain evidence="1 2">XSD2</strain>
    </source>
</reference>
<sequence length="65" mass="7676">MLLTSPSKISIASGFDNLRQINLNYKSKSKQIYGKKLLFHDFLDTQYLEIKNIENYEDCFTSFYV</sequence>
<dbReference type="EMBL" id="QWGR01000008">
    <property type="protein sequence ID" value="RIJ47452.1"/>
    <property type="molecule type" value="Genomic_DNA"/>
</dbReference>
<organism evidence="1 2">
    <name type="scientific">Maribellus luteus</name>
    <dbReference type="NCBI Taxonomy" id="2305463"/>
    <lineage>
        <taxon>Bacteria</taxon>
        <taxon>Pseudomonadati</taxon>
        <taxon>Bacteroidota</taxon>
        <taxon>Bacteroidia</taxon>
        <taxon>Marinilabiliales</taxon>
        <taxon>Prolixibacteraceae</taxon>
        <taxon>Maribellus</taxon>
    </lineage>
</organism>
<protein>
    <submittedName>
        <fullName evidence="1">Uncharacterized protein</fullName>
    </submittedName>
</protein>
<proteinExistence type="predicted"/>
<name>A0A399SXS4_9BACT</name>
<evidence type="ECO:0000313" key="1">
    <source>
        <dbReference type="EMBL" id="RIJ47452.1"/>
    </source>
</evidence>
<dbReference type="Proteomes" id="UP000265926">
    <property type="component" value="Unassembled WGS sequence"/>
</dbReference>